<organism evidence="9 10">
    <name type="scientific">Phtheirospermum japonicum</name>
    <dbReference type="NCBI Taxonomy" id="374723"/>
    <lineage>
        <taxon>Eukaryota</taxon>
        <taxon>Viridiplantae</taxon>
        <taxon>Streptophyta</taxon>
        <taxon>Embryophyta</taxon>
        <taxon>Tracheophyta</taxon>
        <taxon>Spermatophyta</taxon>
        <taxon>Magnoliopsida</taxon>
        <taxon>eudicotyledons</taxon>
        <taxon>Gunneridae</taxon>
        <taxon>Pentapetalae</taxon>
        <taxon>asterids</taxon>
        <taxon>lamiids</taxon>
        <taxon>Lamiales</taxon>
        <taxon>Orobanchaceae</taxon>
        <taxon>Orobanchaceae incertae sedis</taxon>
        <taxon>Phtheirospermum</taxon>
    </lineage>
</organism>
<dbReference type="InterPro" id="IPR003591">
    <property type="entry name" value="Leu-rich_rpt_typical-subtyp"/>
</dbReference>
<dbReference type="SUPFAM" id="SSF52058">
    <property type="entry name" value="L domain-like"/>
    <property type="match status" value="1"/>
</dbReference>
<dbReference type="InterPro" id="IPR036388">
    <property type="entry name" value="WH-like_DNA-bd_sf"/>
</dbReference>
<evidence type="ECO:0000313" key="10">
    <source>
        <dbReference type="Proteomes" id="UP000653305"/>
    </source>
</evidence>
<dbReference type="PRINTS" id="PR00364">
    <property type="entry name" value="DISEASERSIST"/>
</dbReference>
<evidence type="ECO:0000259" key="7">
    <source>
        <dbReference type="Pfam" id="PF23559"/>
    </source>
</evidence>
<keyword evidence="3" id="KW-0677">Repeat</keyword>
<dbReference type="AlphaFoldDB" id="A0A830BNK2"/>
<name>A0A830BNK2_9LAMI</name>
<evidence type="ECO:0000256" key="3">
    <source>
        <dbReference type="ARBA" id="ARBA00022737"/>
    </source>
</evidence>
<dbReference type="GO" id="GO:0005524">
    <property type="term" value="F:ATP binding"/>
    <property type="evidence" value="ECO:0007669"/>
    <property type="project" value="UniProtKB-KW"/>
</dbReference>
<dbReference type="FunFam" id="1.10.10.10:FF:000322">
    <property type="entry name" value="Probable disease resistance protein At1g63360"/>
    <property type="match status" value="1"/>
</dbReference>
<evidence type="ECO:0000256" key="6">
    <source>
        <dbReference type="ARBA" id="ARBA00022840"/>
    </source>
</evidence>
<dbReference type="Pfam" id="PF23598">
    <property type="entry name" value="LRR_14"/>
    <property type="match status" value="1"/>
</dbReference>
<reference evidence="9" key="1">
    <citation type="submission" date="2020-07" db="EMBL/GenBank/DDBJ databases">
        <title>Ethylene signaling mediates host invasion by parasitic plants.</title>
        <authorList>
            <person name="Yoshida S."/>
        </authorList>
    </citation>
    <scope>NUCLEOTIDE SEQUENCE</scope>
    <source>
        <strain evidence="9">Okayama</strain>
    </source>
</reference>
<evidence type="ECO:0000256" key="2">
    <source>
        <dbReference type="ARBA" id="ARBA00022614"/>
    </source>
</evidence>
<gene>
    <name evidence="9" type="ORF">PHJA_000755300</name>
</gene>
<keyword evidence="2" id="KW-0433">Leucine-rich repeat</keyword>
<dbReference type="PANTHER" id="PTHR47186">
    <property type="entry name" value="LEUCINE-RICH REPEAT-CONTAINING PROTEIN 57"/>
    <property type="match status" value="1"/>
</dbReference>
<accession>A0A830BNK2</accession>
<comment type="caution">
    <text evidence="9">The sequence shown here is derived from an EMBL/GenBank/DDBJ whole genome shotgun (WGS) entry which is preliminary data.</text>
</comment>
<dbReference type="Proteomes" id="UP000653305">
    <property type="component" value="Unassembled WGS sequence"/>
</dbReference>
<dbReference type="OrthoDB" id="909721at2759"/>
<evidence type="ECO:0000259" key="8">
    <source>
        <dbReference type="Pfam" id="PF23598"/>
    </source>
</evidence>
<keyword evidence="10" id="KW-1185">Reference proteome</keyword>
<feature type="domain" description="Disease resistance R13L4/SHOC-2-like LRR" evidence="8">
    <location>
        <begin position="272"/>
        <end position="564"/>
    </location>
</feature>
<keyword evidence="4" id="KW-0547">Nucleotide-binding</keyword>
<dbReference type="Gene3D" id="1.10.8.430">
    <property type="entry name" value="Helical domain of apoptotic protease-activating factors"/>
    <property type="match status" value="1"/>
</dbReference>
<dbReference type="InterPro" id="IPR042197">
    <property type="entry name" value="Apaf_helical"/>
</dbReference>
<evidence type="ECO:0000256" key="4">
    <source>
        <dbReference type="ARBA" id="ARBA00022741"/>
    </source>
</evidence>
<comment type="similarity">
    <text evidence="1">Belongs to the disease resistance NB-LRR family.</text>
</comment>
<dbReference type="InterPro" id="IPR027417">
    <property type="entry name" value="P-loop_NTPase"/>
</dbReference>
<keyword evidence="6" id="KW-0067">ATP-binding</keyword>
<dbReference type="EMBL" id="BMAC01000119">
    <property type="protein sequence ID" value="GFP86114.1"/>
    <property type="molecule type" value="Genomic_DNA"/>
</dbReference>
<dbReference type="Gene3D" id="3.80.10.10">
    <property type="entry name" value="Ribonuclease Inhibitor"/>
    <property type="match status" value="2"/>
</dbReference>
<dbReference type="InterPro" id="IPR058922">
    <property type="entry name" value="WHD_DRP"/>
</dbReference>
<dbReference type="Gene3D" id="1.10.10.10">
    <property type="entry name" value="Winged helix-like DNA-binding domain superfamily/Winged helix DNA-binding domain"/>
    <property type="match status" value="1"/>
</dbReference>
<proteinExistence type="inferred from homology"/>
<dbReference type="SUPFAM" id="SSF52540">
    <property type="entry name" value="P-loop containing nucleoside triphosphate hydrolases"/>
    <property type="match status" value="1"/>
</dbReference>
<dbReference type="Pfam" id="PF23559">
    <property type="entry name" value="WHD_DRP"/>
    <property type="match status" value="1"/>
</dbReference>
<dbReference type="GO" id="GO:0043531">
    <property type="term" value="F:ADP binding"/>
    <property type="evidence" value="ECO:0007669"/>
    <property type="project" value="InterPro"/>
</dbReference>
<dbReference type="GO" id="GO:0006952">
    <property type="term" value="P:defense response"/>
    <property type="evidence" value="ECO:0007669"/>
    <property type="project" value="UniProtKB-KW"/>
</dbReference>
<dbReference type="SMART" id="SM00369">
    <property type="entry name" value="LRR_TYP"/>
    <property type="match status" value="3"/>
</dbReference>
<feature type="domain" description="Disease resistance protein winged helix" evidence="7">
    <location>
        <begin position="78"/>
        <end position="155"/>
    </location>
</feature>
<dbReference type="InterPro" id="IPR055414">
    <property type="entry name" value="LRR_R13L4/SHOC2-like"/>
</dbReference>
<protein>
    <submittedName>
        <fullName evidence="9">Putative disease resistance protein rga4</fullName>
    </submittedName>
</protein>
<evidence type="ECO:0000256" key="1">
    <source>
        <dbReference type="ARBA" id="ARBA00008894"/>
    </source>
</evidence>
<dbReference type="PANTHER" id="PTHR47186:SF30">
    <property type="entry name" value="EF-HAND DOMAIN-CONTAINING PROTEIN"/>
    <property type="match status" value="1"/>
</dbReference>
<evidence type="ECO:0000256" key="5">
    <source>
        <dbReference type="ARBA" id="ARBA00022821"/>
    </source>
</evidence>
<dbReference type="InterPro" id="IPR032675">
    <property type="entry name" value="LRR_dom_sf"/>
</dbReference>
<keyword evidence="5" id="KW-0611">Plant defense</keyword>
<evidence type="ECO:0000313" key="9">
    <source>
        <dbReference type="EMBL" id="GFP86114.1"/>
    </source>
</evidence>
<sequence length="625" mass="71582">MYKGVGMEIAKKCKGLPLAAKTLGSLLSCKNGLVEWENVLRSEIWELKEAEVQLFPHLLLSYNELTPALKHCFSYCAVFPKDSRIEVEEVIGHWMALGYLGSDIGSGGGGGDMELRGRQYFHNLAMRSLFQDFEKDEAGEQIKYFQLHDIVHDFARFLRNNGTVVMEVGTNTKTSCQAYCSPELVSQAKEYRSLYWDGESPICMTCLRSLRVLRLRISGIPQKIDKFIHLRWLDFSFKGDLYIQDLETICNELYNLQTLLLQSCKLEEIPRGIGNLIHLRHLDLSHNGDLKELPESICDLRELQTLDITFCHGITSLPQGIHRLVNLKHLHNEFTKSLGQFPQGLAQLTYLRTLTEFQVGENKGKLGWLKSLNRLSGSLKLIVSLIAGSENMVEDVREGELRNKEYLQELEISFKDCWWMDEVEDCVWMNVIDALQPHPNLQKLTIFHFKGSRLPAWIASPLNQVKSIRLFRFSHLSSLPPLGKLPCLEEIVIDEMQELQFVGREFLGLATETETGRVSSSSVVYFPKLKNLKFSECSNWEEWEDITAQEEEEALSLMPHLTELRISRCNSLAALPHRLLRKASSLKELEIFYSAQLQQLYEDKQGSPWRSISDINPSVKVTMFS</sequence>